<dbReference type="InterPro" id="IPR000760">
    <property type="entry name" value="Inositol_monophosphatase-like"/>
</dbReference>
<comment type="cofactor">
    <cofactor evidence="5">
        <name>Mg(2+)</name>
        <dbReference type="ChEBI" id="CHEBI:18420"/>
    </cofactor>
</comment>
<dbReference type="PANTHER" id="PTHR20854">
    <property type="entry name" value="INOSITOL MONOPHOSPHATASE"/>
    <property type="match status" value="1"/>
</dbReference>
<reference evidence="6 7" key="1">
    <citation type="submission" date="2016-09" db="EMBL/GenBank/DDBJ databases">
        <title>Rhizobium oryziradicis sp. nov., isolated from the root of rice.</title>
        <authorList>
            <person name="Zhao J."/>
            <person name="Zhang X."/>
        </authorList>
    </citation>
    <scope>NUCLEOTIDE SEQUENCE [LARGE SCALE GENOMIC DNA]</scope>
    <source>
        <strain evidence="6 7">N19</strain>
    </source>
</reference>
<dbReference type="SUPFAM" id="SSF56655">
    <property type="entry name" value="Carbohydrate phosphatase"/>
    <property type="match status" value="1"/>
</dbReference>
<feature type="binding site" evidence="5">
    <location>
        <position position="84"/>
    </location>
    <ligand>
        <name>Mg(2+)</name>
        <dbReference type="ChEBI" id="CHEBI:18420"/>
        <label>1</label>
        <note>catalytic</note>
    </ligand>
</feature>
<dbReference type="PANTHER" id="PTHR20854:SF4">
    <property type="entry name" value="INOSITOL-1-MONOPHOSPHATASE-RELATED"/>
    <property type="match status" value="1"/>
</dbReference>
<feature type="binding site" evidence="5">
    <location>
        <position position="83"/>
    </location>
    <ligand>
        <name>Mg(2+)</name>
        <dbReference type="ChEBI" id="CHEBI:18420"/>
        <label>1</label>
        <note>catalytic</note>
    </ligand>
</feature>
<dbReference type="Gene3D" id="3.30.540.10">
    <property type="entry name" value="Fructose-1,6-Bisphosphatase, subunit A, domain 1"/>
    <property type="match status" value="1"/>
</dbReference>
<dbReference type="GO" id="GO:0008934">
    <property type="term" value="F:inositol monophosphate 1-phosphatase activity"/>
    <property type="evidence" value="ECO:0007669"/>
    <property type="project" value="TreeGrafter"/>
</dbReference>
<evidence type="ECO:0000256" key="4">
    <source>
        <dbReference type="ARBA" id="ARBA00022842"/>
    </source>
</evidence>
<keyword evidence="7" id="KW-1185">Reference proteome</keyword>
<gene>
    <name evidence="6" type="ORF">BJF95_15525</name>
</gene>
<proteinExistence type="inferred from homology"/>
<evidence type="ECO:0000313" key="6">
    <source>
        <dbReference type="EMBL" id="OLP46800.1"/>
    </source>
</evidence>
<feature type="binding site" evidence="5">
    <location>
        <position position="206"/>
    </location>
    <ligand>
        <name>Mg(2+)</name>
        <dbReference type="ChEBI" id="CHEBI:18420"/>
        <label>1</label>
        <note>catalytic</note>
    </ligand>
</feature>
<accession>A0A1Q8ZXI3</accession>
<evidence type="ECO:0000256" key="1">
    <source>
        <dbReference type="ARBA" id="ARBA00009759"/>
    </source>
</evidence>
<dbReference type="GO" id="GO:0007165">
    <property type="term" value="P:signal transduction"/>
    <property type="evidence" value="ECO:0007669"/>
    <property type="project" value="TreeGrafter"/>
</dbReference>
<dbReference type="STRING" id="1867956.BJF95_15525"/>
<evidence type="ECO:0000256" key="5">
    <source>
        <dbReference type="PIRSR" id="PIRSR600760-2"/>
    </source>
</evidence>
<protein>
    <recommendedName>
        <fullName evidence="8">Inositol monophosphatase</fullName>
    </recommendedName>
</protein>
<evidence type="ECO:0008006" key="8">
    <source>
        <dbReference type="Google" id="ProtNLM"/>
    </source>
</evidence>
<dbReference type="GO" id="GO:0046872">
    <property type="term" value="F:metal ion binding"/>
    <property type="evidence" value="ECO:0007669"/>
    <property type="project" value="UniProtKB-KW"/>
</dbReference>
<sequence>MSPNHASAVQLVLNAGALALDFFARRATLAMSTKGSLDFVSQADRDIEQSMGAAIAAAFDGAHLYGEEGGGKISDDYWIVDPIDGTANFLRGSPLWGISLAHMRFGQPDIGVIHYPVLGLTLSAETGSGLFINGKPGKRDDVFDAARVVAVGENNRWAPDAIGQVEHHLRLKRWGVAQYRCASISLGFAALGRTDGYVERFLSLWDLAAGVLICREAGLESSFGGEAVAQGMWVMVGTAALAEDLQPISNLVTG</sequence>
<dbReference type="PRINTS" id="PR00377">
    <property type="entry name" value="IMPHPHTASES"/>
</dbReference>
<dbReference type="PROSITE" id="PS00629">
    <property type="entry name" value="IMP_1"/>
    <property type="match status" value="1"/>
</dbReference>
<evidence type="ECO:0000256" key="2">
    <source>
        <dbReference type="ARBA" id="ARBA00022723"/>
    </source>
</evidence>
<keyword evidence="4 5" id="KW-0460">Magnesium</keyword>
<evidence type="ECO:0000256" key="3">
    <source>
        <dbReference type="ARBA" id="ARBA00022801"/>
    </source>
</evidence>
<dbReference type="EMBL" id="MKIM01000019">
    <property type="protein sequence ID" value="OLP46800.1"/>
    <property type="molecule type" value="Genomic_DNA"/>
</dbReference>
<keyword evidence="2 5" id="KW-0479">Metal-binding</keyword>
<dbReference type="OrthoDB" id="9785695at2"/>
<feature type="binding site" evidence="5">
    <location>
        <position position="81"/>
    </location>
    <ligand>
        <name>Mg(2+)</name>
        <dbReference type="ChEBI" id="CHEBI:18420"/>
        <label>1</label>
        <note>catalytic</note>
    </ligand>
</feature>
<dbReference type="GO" id="GO:0006020">
    <property type="term" value="P:inositol metabolic process"/>
    <property type="evidence" value="ECO:0007669"/>
    <property type="project" value="TreeGrafter"/>
</dbReference>
<keyword evidence="3" id="KW-0378">Hydrolase</keyword>
<dbReference type="Pfam" id="PF00459">
    <property type="entry name" value="Inositol_P"/>
    <property type="match status" value="1"/>
</dbReference>
<comment type="similarity">
    <text evidence="1">Belongs to the inositol monophosphatase superfamily.</text>
</comment>
<dbReference type="AlphaFoldDB" id="A0A1Q8ZXI3"/>
<name>A0A1Q8ZXI3_9HYPH</name>
<organism evidence="6 7">
    <name type="scientific">Rhizobium oryziradicis</name>
    <dbReference type="NCBI Taxonomy" id="1867956"/>
    <lineage>
        <taxon>Bacteria</taxon>
        <taxon>Pseudomonadati</taxon>
        <taxon>Pseudomonadota</taxon>
        <taxon>Alphaproteobacteria</taxon>
        <taxon>Hyphomicrobiales</taxon>
        <taxon>Rhizobiaceae</taxon>
        <taxon>Rhizobium/Agrobacterium group</taxon>
        <taxon>Rhizobium</taxon>
    </lineage>
</organism>
<feature type="binding site" evidence="5">
    <location>
        <position position="67"/>
    </location>
    <ligand>
        <name>Mg(2+)</name>
        <dbReference type="ChEBI" id="CHEBI:18420"/>
        <label>1</label>
        <note>catalytic</note>
    </ligand>
</feature>
<dbReference type="InterPro" id="IPR020583">
    <property type="entry name" value="Inositol_monoP_metal-BS"/>
</dbReference>
<dbReference type="Proteomes" id="UP000186894">
    <property type="component" value="Unassembled WGS sequence"/>
</dbReference>
<dbReference type="RefSeq" id="WP_075637754.1">
    <property type="nucleotide sequence ID" value="NZ_MKIM01000019.1"/>
</dbReference>
<dbReference type="Gene3D" id="3.40.190.80">
    <property type="match status" value="1"/>
</dbReference>
<evidence type="ECO:0000313" key="7">
    <source>
        <dbReference type="Proteomes" id="UP000186894"/>
    </source>
</evidence>
<comment type="caution">
    <text evidence="6">The sequence shown here is derived from an EMBL/GenBank/DDBJ whole genome shotgun (WGS) entry which is preliminary data.</text>
</comment>